<keyword evidence="3 8" id="KW-0812">Transmembrane</keyword>
<dbReference type="GO" id="GO:0008137">
    <property type="term" value="F:NADH dehydrogenase (ubiquinone) activity"/>
    <property type="evidence" value="ECO:0007669"/>
    <property type="project" value="InterPro"/>
</dbReference>
<keyword evidence="6" id="KW-0520">NAD</keyword>
<dbReference type="GO" id="GO:0016020">
    <property type="term" value="C:membrane"/>
    <property type="evidence" value="ECO:0007669"/>
    <property type="project" value="UniProtKB-SubCell"/>
</dbReference>
<feature type="transmembrane region" description="Helical" evidence="9">
    <location>
        <begin position="6"/>
        <end position="21"/>
    </location>
</feature>
<evidence type="ECO:0000256" key="2">
    <source>
        <dbReference type="ARBA" id="ARBA00009025"/>
    </source>
</evidence>
<protein>
    <recommendedName>
        <fullName evidence="14">NADH-quinone oxidoreductase subunit M</fullName>
    </recommendedName>
</protein>
<sequence>MLSLIIFVPLVFALVMLFFVPKTQERLLYWLAGIGTLIPFALALVLAAQWPTAEVSTAPYAQGMRFVTHVPWIQAIGVHYTLGVDGFAFTMLLLSTLLFPLAVLASYGYIKDRVKDYLVLLLILATGTNGVFATLDFMLFYVFWEIVLLPMYFLIGIWGGERREYAAIKFFLYTLIGSTVMLVGAIYLYVATGVGTFNLLQMAAASSKLPITGLTTFAFFALLVGFAVKVPMFPFHTWLPDAHVEAPTPISMLLAGILLKLGSYAMVRISHPMLPQLATKYADLLFVFGVVGILYAALAAMAQKDFKKQVAYSSVNHMGFFIMALAAASKLAPTSPELAQVALQGGYFVTIAHGLISPLFFFAVGMFYERTHTRDLRKLGGMFLTIPVVSFATAFVAFANLGLPGLAGFIGEFISLTGSYPAFGLWVLVAGLGMVITAAWHLLTMRNVLLGEAKPEYQGLADITLKEKIIFAPLAVLIVFFGVYPRPVMALLQSSVEVLTQVMGLGGM</sequence>
<feature type="domain" description="NADH:quinone oxidoreductase/Mrp antiporter transmembrane" evidence="10">
    <location>
        <begin position="136"/>
        <end position="436"/>
    </location>
</feature>
<dbReference type="AlphaFoldDB" id="A0A953I045"/>
<keyword evidence="4" id="KW-1278">Translocase</keyword>
<dbReference type="EMBL" id="PIUK01000046">
    <property type="protein sequence ID" value="MBY6275897.1"/>
    <property type="molecule type" value="Genomic_DNA"/>
</dbReference>
<dbReference type="PANTHER" id="PTHR43507:SF1">
    <property type="entry name" value="NADH-UBIQUINONE OXIDOREDUCTASE CHAIN 4"/>
    <property type="match status" value="1"/>
</dbReference>
<name>A0A953I045_SYMTR</name>
<feature type="transmembrane region" description="Helical" evidence="9">
    <location>
        <begin position="117"/>
        <end position="135"/>
    </location>
</feature>
<evidence type="ECO:0000256" key="6">
    <source>
        <dbReference type="ARBA" id="ARBA00023027"/>
    </source>
</evidence>
<dbReference type="InterPro" id="IPR010227">
    <property type="entry name" value="NADH_Q_OxRdtase_chainM/4"/>
</dbReference>
<proteinExistence type="inferred from homology"/>
<feature type="transmembrane region" description="Helical" evidence="9">
    <location>
        <begin position="380"/>
        <end position="403"/>
    </location>
</feature>
<evidence type="ECO:0000256" key="4">
    <source>
        <dbReference type="ARBA" id="ARBA00022967"/>
    </source>
</evidence>
<feature type="transmembrane region" description="Helical" evidence="9">
    <location>
        <begin position="465"/>
        <end position="484"/>
    </location>
</feature>
<evidence type="ECO:0008006" key="14">
    <source>
        <dbReference type="Google" id="ProtNLM"/>
    </source>
</evidence>
<dbReference type="GO" id="GO:0003954">
    <property type="term" value="F:NADH dehydrogenase activity"/>
    <property type="evidence" value="ECO:0007669"/>
    <property type="project" value="TreeGrafter"/>
</dbReference>
<feature type="transmembrane region" description="Helical" evidence="9">
    <location>
        <begin position="28"/>
        <end position="50"/>
    </location>
</feature>
<dbReference type="GO" id="GO:0015990">
    <property type="term" value="P:electron transport coupled proton transport"/>
    <property type="evidence" value="ECO:0007669"/>
    <property type="project" value="TreeGrafter"/>
</dbReference>
<comment type="subcellular location">
    <subcellularLocation>
        <location evidence="1">Endomembrane system</location>
        <topology evidence="1">Multi-pass membrane protein</topology>
    </subcellularLocation>
    <subcellularLocation>
        <location evidence="8">Membrane</location>
        <topology evidence="8">Multi-pass membrane protein</topology>
    </subcellularLocation>
</comment>
<feature type="transmembrane region" description="Helical" evidence="9">
    <location>
        <begin position="209"/>
        <end position="228"/>
    </location>
</feature>
<dbReference type="OMA" id="GHMGFVL"/>
<gene>
    <name evidence="12" type="ORF">CWE10_06680</name>
</gene>
<evidence type="ECO:0000259" key="10">
    <source>
        <dbReference type="Pfam" id="PF00361"/>
    </source>
</evidence>
<feature type="transmembrane region" description="Helical" evidence="9">
    <location>
        <begin position="141"/>
        <end position="158"/>
    </location>
</feature>
<feature type="transmembrane region" description="Helical" evidence="9">
    <location>
        <begin position="87"/>
        <end position="110"/>
    </location>
</feature>
<dbReference type="GO" id="GO:0042773">
    <property type="term" value="P:ATP synthesis coupled electron transport"/>
    <property type="evidence" value="ECO:0007669"/>
    <property type="project" value="InterPro"/>
</dbReference>
<organism evidence="12 13">
    <name type="scientific">Symbiobacterium thermophilum</name>
    <dbReference type="NCBI Taxonomy" id="2734"/>
    <lineage>
        <taxon>Bacteria</taxon>
        <taxon>Bacillati</taxon>
        <taxon>Bacillota</taxon>
        <taxon>Clostridia</taxon>
        <taxon>Eubacteriales</taxon>
        <taxon>Symbiobacteriaceae</taxon>
        <taxon>Symbiobacterium</taxon>
    </lineage>
</organism>
<dbReference type="NCBIfam" id="TIGR01972">
    <property type="entry name" value="NDH_I_M"/>
    <property type="match status" value="1"/>
</dbReference>
<dbReference type="GO" id="GO:0012505">
    <property type="term" value="C:endomembrane system"/>
    <property type="evidence" value="ECO:0007669"/>
    <property type="project" value="UniProtKB-SubCell"/>
</dbReference>
<keyword evidence="5 9" id="KW-1133">Transmembrane helix</keyword>
<dbReference type="Pfam" id="PF00361">
    <property type="entry name" value="Proton_antipo_M"/>
    <property type="match status" value="1"/>
</dbReference>
<reference evidence="12" key="1">
    <citation type="submission" date="2017-11" db="EMBL/GenBank/DDBJ databases">
        <title>Three new genomes from thermophilic consortium.</title>
        <authorList>
            <person name="Quaggio R."/>
            <person name="Amgarten D."/>
            <person name="Setubal J.C."/>
        </authorList>
    </citation>
    <scope>NUCLEOTIDE SEQUENCE</scope>
    <source>
        <strain evidence="12">ZCTH01-B2</strain>
    </source>
</reference>
<dbReference type="Pfam" id="PF01059">
    <property type="entry name" value="Oxidored_q5_N"/>
    <property type="match status" value="1"/>
</dbReference>
<feature type="transmembrane region" description="Helical" evidence="9">
    <location>
        <begin position="423"/>
        <end position="444"/>
    </location>
</feature>
<feature type="domain" description="NADH:ubiquinone oxidoreductase chain 4 N-terminal" evidence="11">
    <location>
        <begin position="37"/>
        <end position="125"/>
    </location>
</feature>
<dbReference type="GO" id="GO:0048039">
    <property type="term" value="F:ubiquinone binding"/>
    <property type="evidence" value="ECO:0007669"/>
    <property type="project" value="TreeGrafter"/>
</dbReference>
<evidence type="ECO:0000256" key="5">
    <source>
        <dbReference type="ARBA" id="ARBA00022989"/>
    </source>
</evidence>
<feature type="transmembrane region" description="Helical" evidence="9">
    <location>
        <begin position="347"/>
        <end position="368"/>
    </location>
</feature>
<feature type="transmembrane region" description="Helical" evidence="9">
    <location>
        <begin position="310"/>
        <end position="327"/>
    </location>
</feature>
<evidence type="ECO:0000256" key="9">
    <source>
        <dbReference type="SAM" id="Phobius"/>
    </source>
</evidence>
<feature type="transmembrane region" description="Helical" evidence="9">
    <location>
        <begin position="249"/>
        <end position="269"/>
    </location>
</feature>
<dbReference type="RefSeq" id="WP_011196887.1">
    <property type="nucleotide sequence ID" value="NZ_JACSIR010000105.1"/>
</dbReference>
<keyword evidence="7 9" id="KW-0472">Membrane</keyword>
<dbReference type="InterPro" id="IPR000260">
    <property type="entry name" value="NADH4_N"/>
</dbReference>
<evidence type="ECO:0000313" key="12">
    <source>
        <dbReference type="EMBL" id="MBY6275897.1"/>
    </source>
</evidence>
<dbReference type="PANTHER" id="PTHR43507">
    <property type="entry name" value="NADH-UBIQUINONE OXIDOREDUCTASE CHAIN 4"/>
    <property type="match status" value="1"/>
</dbReference>
<accession>A0A953I045</accession>
<comment type="caution">
    <text evidence="12">The sequence shown here is derived from an EMBL/GenBank/DDBJ whole genome shotgun (WGS) entry which is preliminary data.</text>
</comment>
<dbReference type="InterPro" id="IPR003918">
    <property type="entry name" value="NADH_UbQ_OxRdtase"/>
</dbReference>
<evidence type="ECO:0000259" key="11">
    <source>
        <dbReference type="Pfam" id="PF01059"/>
    </source>
</evidence>
<dbReference type="PRINTS" id="PR01437">
    <property type="entry name" value="NUOXDRDTASE4"/>
</dbReference>
<comment type="similarity">
    <text evidence="2">Belongs to the complex I subunit 4 family.</text>
</comment>
<evidence type="ECO:0000313" key="13">
    <source>
        <dbReference type="Proteomes" id="UP000732377"/>
    </source>
</evidence>
<dbReference type="InterPro" id="IPR001750">
    <property type="entry name" value="ND/Mrp_TM"/>
</dbReference>
<evidence type="ECO:0000256" key="8">
    <source>
        <dbReference type="RuleBase" id="RU000320"/>
    </source>
</evidence>
<evidence type="ECO:0000256" key="7">
    <source>
        <dbReference type="ARBA" id="ARBA00023136"/>
    </source>
</evidence>
<feature type="transmembrane region" description="Helical" evidence="9">
    <location>
        <begin position="170"/>
        <end position="189"/>
    </location>
</feature>
<dbReference type="Proteomes" id="UP000732377">
    <property type="component" value="Unassembled WGS sequence"/>
</dbReference>
<evidence type="ECO:0000256" key="1">
    <source>
        <dbReference type="ARBA" id="ARBA00004127"/>
    </source>
</evidence>
<feature type="transmembrane region" description="Helical" evidence="9">
    <location>
        <begin position="281"/>
        <end position="298"/>
    </location>
</feature>
<evidence type="ECO:0000256" key="3">
    <source>
        <dbReference type="ARBA" id="ARBA00022692"/>
    </source>
</evidence>